<feature type="region of interest" description="Disordered" evidence="1">
    <location>
        <begin position="96"/>
        <end position="115"/>
    </location>
</feature>
<accession>A0A6J4VWN5</accession>
<evidence type="ECO:0000313" key="2">
    <source>
        <dbReference type="EMBL" id="CAA9589424.1"/>
    </source>
</evidence>
<name>A0A6J4VWN5_9BACT</name>
<dbReference type="EMBL" id="CADCWN010000371">
    <property type="protein sequence ID" value="CAA9589424.1"/>
    <property type="molecule type" value="Genomic_DNA"/>
</dbReference>
<organism evidence="2">
    <name type="scientific">uncultured Thermomicrobiales bacterium</name>
    <dbReference type="NCBI Taxonomy" id="1645740"/>
    <lineage>
        <taxon>Bacteria</taxon>
        <taxon>Pseudomonadati</taxon>
        <taxon>Thermomicrobiota</taxon>
        <taxon>Thermomicrobia</taxon>
        <taxon>Thermomicrobiales</taxon>
        <taxon>environmental samples</taxon>
    </lineage>
</organism>
<sequence>MTGTGGAGRRCPWCDSSDVERVQRGFAGKTDGNDQYFRCRACGKTTWEMVSKTAQEVRLGRYEAGKSFNERGDRYTIKRVLKVGFNEYLLYLRPAPLPKAPSPIAGDEGRETGPD</sequence>
<reference evidence="2" key="1">
    <citation type="submission" date="2020-02" db="EMBL/GenBank/DDBJ databases">
        <authorList>
            <person name="Meier V. D."/>
        </authorList>
    </citation>
    <scope>NUCLEOTIDE SEQUENCE</scope>
    <source>
        <strain evidence="2">AVDCRST_MAG18</strain>
    </source>
</reference>
<protein>
    <submittedName>
        <fullName evidence="2">Uncharacterized protein</fullName>
    </submittedName>
</protein>
<evidence type="ECO:0000256" key="1">
    <source>
        <dbReference type="SAM" id="MobiDB-lite"/>
    </source>
</evidence>
<proteinExistence type="predicted"/>
<dbReference type="AlphaFoldDB" id="A0A6J4VWN5"/>
<gene>
    <name evidence="2" type="ORF">AVDCRST_MAG18-4631</name>
</gene>